<dbReference type="CDD" id="cd18044">
    <property type="entry name" value="DEXXQc_SMUBP2"/>
    <property type="match status" value="1"/>
</dbReference>
<dbReference type="InterPro" id="IPR041679">
    <property type="entry name" value="DNA2/NAM7-like_C"/>
</dbReference>
<dbReference type="InterPro" id="IPR004483">
    <property type="entry name" value="SMUBP-2/Hcs1-like"/>
</dbReference>
<evidence type="ECO:0000256" key="9">
    <source>
        <dbReference type="ARBA" id="ARBA00022723"/>
    </source>
</evidence>
<keyword evidence="9" id="KW-0479">Metal-binding</keyword>
<keyword evidence="20" id="KW-0010">Activator</keyword>
<comment type="catalytic activity">
    <reaction evidence="25">
        <text>ATP + H2O = ADP + phosphate + H(+)</text>
        <dbReference type="Rhea" id="RHEA:13065"/>
        <dbReference type="ChEBI" id="CHEBI:15377"/>
        <dbReference type="ChEBI" id="CHEBI:15378"/>
        <dbReference type="ChEBI" id="CHEBI:30616"/>
        <dbReference type="ChEBI" id="CHEBI:43474"/>
        <dbReference type="ChEBI" id="CHEBI:456216"/>
        <dbReference type="EC" id="3.6.4.12"/>
    </reaction>
    <physiologicalReaction direction="left-to-right" evidence="25">
        <dbReference type="Rhea" id="RHEA:13066"/>
    </physiologicalReaction>
</comment>
<evidence type="ECO:0000256" key="5">
    <source>
        <dbReference type="ARBA" id="ARBA00012551"/>
    </source>
</evidence>
<name>A0A8I3MTW5_CANLF</name>
<evidence type="ECO:0000256" key="20">
    <source>
        <dbReference type="ARBA" id="ARBA00023159"/>
    </source>
</evidence>
<evidence type="ECO:0000259" key="33">
    <source>
        <dbReference type="PROSITE" id="PS51039"/>
    </source>
</evidence>
<keyword evidence="10" id="KW-0547">Nucleotide-binding</keyword>
<dbReference type="InterPro" id="IPR047187">
    <property type="entry name" value="SF1_C_Upf1"/>
</dbReference>
<evidence type="ECO:0000256" key="28">
    <source>
        <dbReference type="ARBA" id="ARBA00065318"/>
    </source>
</evidence>
<comment type="subunit">
    <text evidence="28">Homooligomer. Interacts with RUVBL1. Interacts with RUVBL2. Interacts with GTF3C1. Interacts with ABT1. Interacts with ribosomes.</text>
</comment>
<dbReference type="Pfam" id="PF13087">
    <property type="entry name" value="AAA_12"/>
    <property type="match status" value="1"/>
</dbReference>
<evidence type="ECO:0000256" key="15">
    <source>
        <dbReference type="ARBA" id="ARBA00022840"/>
    </source>
</evidence>
<dbReference type="Ensembl" id="ENSCAFT00845010958.1">
    <property type="protein sequence ID" value="ENSCAFP00845008551.1"/>
    <property type="gene ID" value="ENSCAFG00845006112.1"/>
</dbReference>
<dbReference type="Pfam" id="PF01424">
    <property type="entry name" value="R3H"/>
    <property type="match status" value="1"/>
</dbReference>
<dbReference type="Gene3D" id="3.30.1370.50">
    <property type="entry name" value="R3H-like domain"/>
    <property type="match status" value="1"/>
</dbReference>
<dbReference type="SMART" id="SM00393">
    <property type="entry name" value="R3H"/>
    <property type="match status" value="1"/>
</dbReference>
<evidence type="ECO:0000256" key="11">
    <source>
        <dbReference type="ARBA" id="ARBA00022771"/>
    </source>
</evidence>
<evidence type="ECO:0000256" key="31">
    <source>
        <dbReference type="PROSITE-ProRule" id="PRU00449"/>
    </source>
</evidence>
<evidence type="ECO:0000256" key="21">
    <source>
        <dbReference type="ARBA" id="ARBA00023163"/>
    </source>
</evidence>
<evidence type="ECO:0000256" key="8">
    <source>
        <dbReference type="ARBA" id="ARBA00022555"/>
    </source>
</evidence>
<feature type="compositionally biased region" description="Polar residues" evidence="32">
    <location>
        <begin position="780"/>
        <end position="792"/>
    </location>
</feature>
<keyword evidence="13" id="KW-0347">Helicase</keyword>
<dbReference type="Pfam" id="PF21138">
    <property type="entry name" value="SMUBP-2_HCS1_1B"/>
    <property type="match status" value="1"/>
</dbReference>
<dbReference type="FunFam" id="4.10.1110.10:FF:000002">
    <property type="entry name" value="Immunoglobulin mu DNA-binding protein 2"/>
    <property type="match status" value="1"/>
</dbReference>
<feature type="domain" description="R3H" evidence="34">
    <location>
        <begin position="683"/>
        <end position="746"/>
    </location>
</feature>
<proteinExistence type="inferred from homology"/>
<dbReference type="SMART" id="SM00382">
    <property type="entry name" value="AAA"/>
    <property type="match status" value="1"/>
</dbReference>
<dbReference type="InterPro" id="IPR048761">
    <property type="entry name" value="SMUBP-2_HCS1_1B"/>
</dbReference>
<keyword evidence="16" id="KW-0694">RNA-binding</keyword>
<dbReference type="GeneTree" id="ENSGT00930000151035"/>
<dbReference type="CDD" id="cd02641">
    <property type="entry name" value="R3H_Smubp-2_like"/>
    <property type="match status" value="1"/>
</dbReference>
<dbReference type="InterPro" id="IPR050534">
    <property type="entry name" value="Coronavir_polyprotein_1ab"/>
</dbReference>
<dbReference type="InterPro" id="IPR027417">
    <property type="entry name" value="P-loop_NTPase"/>
</dbReference>
<dbReference type="AlphaFoldDB" id="A0A8I3MTW5"/>
<keyword evidence="23" id="KW-0966">Cell projection</keyword>
<evidence type="ECO:0000256" key="13">
    <source>
        <dbReference type="ARBA" id="ARBA00022806"/>
    </source>
</evidence>
<dbReference type="GO" id="GO:0000049">
    <property type="term" value="F:tRNA binding"/>
    <property type="evidence" value="ECO:0007669"/>
    <property type="project" value="UniProtKB-KW"/>
</dbReference>
<dbReference type="InterPro" id="IPR003593">
    <property type="entry name" value="AAA+_ATPase"/>
</dbReference>
<dbReference type="InterPro" id="IPR034072">
    <property type="entry name" value="R3H_Smubp-2"/>
</dbReference>
<comment type="catalytic activity">
    <reaction evidence="26">
        <text>ATP + H2O = ADP + phosphate + H(+)</text>
        <dbReference type="Rhea" id="RHEA:13065"/>
        <dbReference type="ChEBI" id="CHEBI:15377"/>
        <dbReference type="ChEBI" id="CHEBI:15378"/>
        <dbReference type="ChEBI" id="CHEBI:30616"/>
        <dbReference type="ChEBI" id="CHEBI:43474"/>
        <dbReference type="ChEBI" id="CHEBI:456216"/>
        <dbReference type="EC" id="3.6.4.13"/>
    </reaction>
    <physiologicalReaction direction="left-to-right" evidence="26">
        <dbReference type="Rhea" id="RHEA:13066"/>
    </physiologicalReaction>
</comment>
<reference evidence="35" key="3">
    <citation type="submission" date="2025-09" db="UniProtKB">
        <authorList>
            <consortium name="Ensembl"/>
        </authorList>
    </citation>
    <scope>IDENTIFICATION</scope>
    <source>
        <strain evidence="35">Boxer</strain>
    </source>
</reference>
<dbReference type="InterPro" id="IPR035896">
    <property type="entry name" value="AN1-like_Znf"/>
</dbReference>
<organism evidence="35 36">
    <name type="scientific">Canis lupus familiaris</name>
    <name type="common">Dog</name>
    <name type="synonym">Canis familiaris</name>
    <dbReference type="NCBI Taxonomy" id="9615"/>
    <lineage>
        <taxon>Eukaryota</taxon>
        <taxon>Metazoa</taxon>
        <taxon>Chordata</taxon>
        <taxon>Craniata</taxon>
        <taxon>Vertebrata</taxon>
        <taxon>Euteleostomi</taxon>
        <taxon>Mammalia</taxon>
        <taxon>Eutheria</taxon>
        <taxon>Laurasiatheria</taxon>
        <taxon>Carnivora</taxon>
        <taxon>Caniformia</taxon>
        <taxon>Canidae</taxon>
        <taxon>Canis</taxon>
    </lineage>
</organism>
<evidence type="ECO:0000256" key="7">
    <source>
        <dbReference type="ARBA" id="ARBA00022490"/>
    </source>
</evidence>
<feature type="region of interest" description="Disordered" evidence="32">
    <location>
        <begin position="809"/>
        <end position="848"/>
    </location>
</feature>
<evidence type="ECO:0000313" key="36">
    <source>
        <dbReference type="Proteomes" id="UP000805418"/>
    </source>
</evidence>
<dbReference type="EC" id="3.6.4.13" evidence="6"/>
<dbReference type="GO" id="GO:0008270">
    <property type="term" value="F:zinc ion binding"/>
    <property type="evidence" value="ECO:0007669"/>
    <property type="project" value="UniProtKB-KW"/>
</dbReference>
<comment type="similarity">
    <text evidence="4">Belongs to the DNA2/NAM7 helicase family.</text>
</comment>
<evidence type="ECO:0000256" key="18">
    <source>
        <dbReference type="ARBA" id="ARBA00023015"/>
    </source>
</evidence>
<feature type="compositionally biased region" description="Basic residues" evidence="32">
    <location>
        <begin position="956"/>
        <end position="965"/>
    </location>
</feature>
<keyword evidence="17" id="KW-0007">Acetylation</keyword>
<gene>
    <name evidence="35" type="primary">IGHMBP2</name>
</gene>
<keyword evidence="22" id="KW-0539">Nucleus</keyword>
<keyword evidence="7" id="KW-0963">Cytoplasm</keyword>
<evidence type="ECO:0000259" key="34">
    <source>
        <dbReference type="PROSITE" id="PS51061"/>
    </source>
</evidence>
<feature type="domain" description="AN1-type" evidence="33">
    <location>
        <begin position="863"/>
        <end position="912"/>
    </location>
</feature>
<dbReference type="FunFam" id="3.40.50.300:FF:001146">
    <property type="entry name" value="DNA-binding protein SMUBP-2 isoform X1"/>
    <property type="match status" value="1"/>
</dbReference>
<dbReference type="InterPro" id="IPR000058">
    <property type="entry name" value="Znf_AN1"/>
</dbReference>
<dbReference type="SMART" id="SM00154">
    <property type="entry name" value="ZnF_AN1"/>
    <property type="match status" value="1"/>
</dbReference>
<dbReference type="InterPro" id="IPR041677">
    <property type="entry name" value="DNA2/NAM7_AAA_11"/>
</dbReference>
<evidence type="ECO:0000256" key="27">
    <source>
        <dbReference type="ARBA" id="ARBA00060343"/>
    </source>
</evidence>
<evidence type="ECO:0000256" key="10">
    <source>
        <dbReference type="ARBA" id="ARBA00022741"/>
    </source>
</evidence>
<dbReference type="GO" id="GO:0005634">
    <property type="term" value="C:nucleus"/>
    <property type="evidence" value="ECO:0007669"/>
    <property type="project" value="UniProtKB-SubCell"/>
</dbReference>
<evidence type="ECO:0000256" key="30">
    <source>
        <dbReference type="ARBA" id="ARBA00082678"/>
    </source>
</evidence>
<evidence type="ECO:0000256" key="32">
    <source>
        <dbReference type="SAM" id="MobiDB-lite"/>
    </source>
</evidence>
<evidence type="ECO:0000256" key="12">
    <source>
        <dbReference type="ARBA" id="ARBA00022801"/>
    </source>
</evidence>
<evidence type="ECO:0000256" key="24">
    <source>
        <dbReference type="ARBA" id="ARBA00023274"/>
    </source>
</evidence>
<dbReference type="PANTHER" id="PTHR43788:SF8">
    <property type="entry name" value="DNA-BINDING PROTEIN SMUBP-2"/>
    <property type="match status" value="1"/>
</dbReference>
<dbReference type="FunFam" id="2.40.30.270:FF:000001">
    <property type="entry name" value="Immunoglobulin mu DNA-binding protein 2"/>
    <property type="match status" value="1"/>
</dbReference>
<dbReference type="GO" id="GO:1990904">
    <property type="term" value="C:ribonucleoprotein complex"/>
    <property type="evidence" value="ECO:0007669"/>
    <property type="project" value="UniProtKB-KW"/>
</dbReference>
<feature type="compositionally biased region" description="Basic and acidic residues" evidence="32">
    <location>
        <begin position="928"/>
        <end position="954"/>
    </location>
</feature>
<keyword evidence="11 31" id="KW-0863">Zinc-finger</keyword>
<evidence type="ECO:0000256" key="6">
    <source>
        <dbReference type="ARBA" id="ARBA00012552"/>
    </source>
</evidence>
<evidence type="ECO:0000256" key="2">
    <source>
        <dbReference type="ARBA" id="ARBA00004489"/>
    </source>
</evidence>
<evidence type="ECO:0000256" key="29">
    <source>
        <dbReference type="ARBA" id="ARBA00074890"/>
    </source>
</evidence>
<feature type="compositionally biased region" description="Polar residues" evidence="32">
    <location>
        <begin position="598"/>
        <end position="613"/>
    </location>
</feature>
<keyword evidence="8" id="KW-0820">tRNA-binding</keyword>
<keyword evidence="18" id="KW-0805">Transcription regulation</keyword>
<evidence type="ECO:0000256" key="14">
    <source>
        <dbReference type="ARBA" id="ARBA00022833"/>
    </source>
</evidence>
<keyword evidence="15" id="KW-0067">ATP-binding</keyword>
<dbReference type="SUPFAM" id="SSF118310">
    <property type="entry name" value="AN1-like Zinc finger"/>
    <property type="match status" value="1"/>
</dbReference>
<feature type="compositionally biased region" description="Basic and acidic residues" evidence="32">
    <location>
        <begin position="809"/>
        <end position="818"/>
    </location>
</feature>
<feature type="region of interest" description="Disordered" evidence="32">
    <location>
        <begin position="583"/>
        <end position="684"/>
    </location>
</feature>
<keyword evidence="12" id="KW-0378">Hydrolase</keyword>
<feature type="compositionally biased region" description="Pro residues" evidence="32">
    <location>
        <begin position="747"/>
        <end position="763"/>
    </location>
</feature>
<evidence type="ECO:0000256" key="17">
    <source>
        <dbReference type="ARBA" id="ARBA00022990"/>
    </source>
</evidence>
<dbReference type="GO" id="GO:0005524">
    <property type="term" value="F:ATP binding"/>
    <property type="evidence" value="ECO:0007669"/>
    <property type="project" value="UniProtKB-KW"/>
</dbReference>
<evidence type="ECO:0000313" key="35">
    <source>
        <dbReference type="Ensembl" id="ENSCAFP00845008551.1"/>
    </source>
</evidence>
<dbReference type="GO" id="GO:0003677">
    <property type="term" value="F:DNA binding"/>
    <property type="evidence" value="ECO:0007669"/>
    <property type="project" value="UniProtKB-KW"/>
</dbReference>
<keyword evidence="24" id="KW-0687">Ribonucleoprotein</keyword>
<keyword evidence="19" id="KW-0238">DNA-binding</keyword>
<feature type="compositionally biased region" description="Low complexity" evidence="32">
    <location>
        <begin position="636"/>
        <end position="651"/>
    </location>
</feature>
<dbReference type="PROSITE" id="PS51061">
    <property type="entry name" value="R3H"/>
    <property type="match status" value="1"/>
</dbReference>
<keyword evidence="36" id="KW-1185">Reference proteome</keyword>
<reference evidence="35" key="2">
    <citation type="submission" date="2025-08" db="UniProtKB">
        <authorList>
            <consortium name="Ensembl"/>
        </authorList>
    </citation>
    <scope>IDENTIFICATION</scope>
    <source>
        <strain evidence="35">Boxer</strain>
    </source>
</reference>
<evidence type="ECO:0000256" key="1">
    <source>
        <dbReference type="ARBA" id="ARBA00004123"/>
    </source>
</evidence>
<dbReference type="EC" id="3.6.4.12" evidence="5"/>
<dbReference type="Gene3D" id="3.40.50.300">
    <property type="entry name" value="P-loop containing nucleotide triphosphate hydrolases"/>
    <property type="match status" value="3"/>
</dbReference>
<dbReference type="GO" id="GO:0016787">
    <property type="term" value="F:hydrolase activity"/>
    <property type="evidence" value="ECO:0007669"/>
    <property type="project" value="UniProtKB-KW"/>
</dbReference>
<dbReference type="SUPFAM" id="SSF52540">
    <property type="entry name" value="P-loop containing nucleoside triphosphate hydrolases"/>
    <property type="match status" value="1"/>
</dbReference>
<evidence type="ECO:0000256" key="19">
    <source>
        <dbReference type="ARBA" id="ARBA00023125"/>
    </source>
</evidence>
<keyword evidence="14" id="KW-0862">Zinc</keyword>
<evidence type="ECO:0000256" key="4">
    <source>
        <dbReference type="ARBA" id="ARBA00007913"/>
    </source>
</evidence>
<protein>
    <recommendedName>
        <fullName evidence="29">DNA-binding protein SMUBP-2</fullName>
        <ecNumber evidence="5">3.6.4.12</ecNumber>
        <ecNumber evidence="6">3.6.4.13</ecNumber>
    </recommendedName>
    <alternativeName>
        <fullName evidence="30">ATP-dependent helicase IGHMBP2</fullName>
    </alternativeName>
</protein>
<evidence type="ECO:0000256" key="26">
    <source>
        <dbReference type="ARBA" id="ARBA00049390"/>
    </source>
</evidence>
<dbReference type="Gene3D" id="4.10.1110.10">
    <property type="entry name" value="AN1-like Zinc finger"/>
    <property type="match status" value="1"/>
</dbReference>
<dbReference type="Pfam" id="PF13086">
    <property type="entry name" value="AAA_11"/>
    <property type="match status" value="2"/>
</dbReference>
<dbReference type="GO" id="GO:0003678">
    <property type="term" value="F:DNA helicase activity"/>
    <property type="evidence" value="ECO:0007669"/>
    <property type="project" value="UniProtKB-EC"/>
</dbReference>
<dbReference type="InterPro" id="IPR001374">
    <property type="entry name" value="R3H_dom"/>
</dbReference>
<dbReference type="Pfam" id="PF01428">
    <property type="entry name" value="zf-AN1"/>
    <property type="match status" value="1"/>
</dbReference>
<dbReference type="FunFam" id="3.30.1370.50:FF:000002">
    <property type="entry name" value="Immunoglobulin mu DNA-binding protein 2"/>
    <property type="match status" value="1"/>
</dbReference>
<keyword evidence="21" id="KW-0804">Transcription</keyword>
<dbReference type="OrthoDB" id="6513042at2759"/>
<feature type="region of interest" description="Disordered" evidence="32">
    <location>
        <begin position="922"/>
        <end position="965"/>
    </location>
</feature>
<evidence type="ECO:0000256" key="25">
    <source>
        <dbReference type="ARBA" id="ARBA00048432"/>
    </source>
</evidence>
<reference evidence="35" key="1">
    <citation type="submission" date="2020-03" db="EMBL/GenBank/DDBJ databases">
        <title>Long-read based genome assembly of a Labrador retriever dog.</title>
        <authorList>
            <person name="Eory L."/>
            <person name="Zhang W."/>
            <person name="Schoenebeck J."/>
        </authorList>
    </citation>
    <scope>NUCLEOTIDE SEQUENCE [LARGE SCALE GENOMIC DNA]</scope>
    <source>
        <strain evidence="35">Labrador retriever</strain>
    </source>
</reference>
<dbReference type="GO" id="GO:0005737">
    <property type="term" value="C:cytoplasm"/>
    <property type="evidence" value="ECO:0007669"/>
    <property type="project" value="UniProtKB-SubCell"/>
</dbReference>
<accession>A0A8I3MTW5</accession>
<evidence type="ECO:0000256" key="3">
    <source>
        <dbReference type="ARBA" id="ARBA00004496"/>
    </source>
</evidence>
<dbReference type="GO" id="GO:0030424">
    <property type="term" value="C:axon"/>
    <property type="evidence" value="ECO:0007669"/>
    <property type="project" value="UniProtKB-SubCell"/>
</dbReference>
<dbReference type="SUPFAM" id="SSF82708">
    <property type="entry name" value="R3H domain"/>
    <property type="match status" value="1"/>
</dbReference>
<comment type="subcellular location">
    <subcellularLocation>
        <location evidence="2">Cell projection</location>
        <location evidence="2">Axon</location>
    </subcellularLocation>
    <subcellularLocation>
        <location evidence="3">Cytoplasm</location>
    </subcellularLocation>
    <subcellularLocation>
        <location evidence="1">Nucleus</location>
    </subcellularLocation>
</comment>
<evidence type="ECO:0000256" key="23">
    <source>
        <dbReference type="ARBA" id="ARBA00023273"/>
    </source>
</evidence>
<dbReference type="Proteomes" id="UP000805418">
    <property type="component" value="Chromosome 18"/>
</dbReference>
<dbReference type="Gene3D" id="2.40.30.270">
    <property type="match status" value="1"/>
</dbReference>
<comment type="function">
    <text evidence="27">5' to 3' helicase that unwinds RNA and DNA duplexes in an ATP-dependent reaction. Specific to 5'-phosphorylated single-stranded guanine-rich sequences. May play a role in RNA metabolism, ribosome biogenesis or initiation of translation. May play a role in regulation of transcription. Interacts with tRNA-Tyr.</text>
</comment>
<dbReference type="InterPro" id="IPR036867">
    <property type="entry name" value="R3H_dom_sf"/>
</dbReference>
<dbReference type="GO" id="GO:0003724">
    <property type="term" value="F:RNA helicase activity"/>
    <property type="evidence" value="ECO:0007669"/>
    <property type="project" value="UniProtKB-EC"/>
</dbReference>
<evidence type="ECO:0000256" key="16">
    <source>
        <dbReference type="ARBA" id="ARBA00022884"/>
    </source>
</evidence>
<dbReference type="PROSITE" id="PS51039">
    <property type="entry name" value="ZF_AN1"/>
    <property type="match status" value="1"/>
</dbReference>
<feature type="region of interest" description="Disordered" evidence="32">
    <location>
        <begin position="744"/>
        <end position="792"/>
    </location>
</feature>
<evidence type="ECO:0000256" key="22">
    <source>
        <dbReference type="ARBA" id="ARBA00023242"/>
    </source>
</evidence>
<dbReference type="NCBIfam" id="TIGR00376">
    <property type="entry name" value="IGHMBP2 family helicase"/>
    <property type="match status" value="1"/>
</dbReference>
<dbReference type="CDD" id="cd18808">
    <property type="entry name" value="SF1_C_Upf1"/>
    <property type="match status" value="1"/>
</dbReference>
<sequence>MASAAVESFVTKHLDLLELERDAEVEERRSWQENISPKVLQSRGVCLLKLQVSSQRTGLYGRLLVTLEPRRCTSAAVLPSNSFTSGDIVGLYDEGNQLATGILTRITQRSVTVAFDASHDFQLSLDRDRERAYRLLKLANDITYKRLKKALITLKKYHSGPASSLIEVLFGGSAPSPASNTEPPLFCNTSLDASQKEAVSFALSQKELAIIHGPPGTGKTTTVVEIILQAVRQGLKVNNRQTQDRREKSSVWNEVKLLRKELKEREEAAMLESLTSAAVVLATNTGASSDGPLKLLPDTHFDVVVIDECAQALEASCWIPLLKARKCILAGDHKQLPPTTVSHKAALAGLSLSLMERLAEEHGARVVRTLTVQYRMHQAIMRWASEALYHGQLTAHPSVAGHLLRDLPGVAATEETGIPLLLVDTAGCGLFELEDDDDQSKGNPGEVRLVSLHIQALVDAGVQASDIAVITPYNLQVDLLRQSLAHRHPELEIKSVDGFQGREKEAVVLSFVRSNRKGEVGFLAEDRRINVAVTRARRHVAVVCDSRTVSNHAFLKTLVDHFTEHGEVRTAFEYLDDIIPENYSHESSQGHGQAGAKPQSSAANYSHESSQGHGQAGAKPQSSAALSRKPPGSRPQEGAQEGAQEARAAAGLERKRRGGKPSGPEVPSQPSLNGGSPEGAGSRDHADHFRAMIAEFVASEKTQLEFPPSLNSHDRMWVHQIAEEHGLRHDSTGTGKKRFITVSKRAPPAPSAPSAPPAPPAPLPAAGVGSIAPVGPTAPSPTQTKPPLGEQSVQDPLNLKALHLERLQREKSRQERPAMEGQQAPHSGPRTLPERKKKKETKGHAAVDLPSEEDFDALVAAAVKADNTCGLAKCTASVVTLGQLCQHCGRRFCLSHHLPEIHGCGERARAHARQRISREGVLYAGSGTKDRSLDPAKRAQLQRKLDKKLDELTSQRKSKRKEKEK</sequence>
<dbReference type="PANTHER" id="PTHR43788">
    <property type="entry name" value="DNA2/NAM7 HELICASE FAMILY MEMBER"/>
    <property type="match status" value="1"/>
</dbReference>